<gene>
    <name evidence="3" type="ORF">SAMN04488026_108422</name>
</gene>
<dbReference type="AlphaFoldDB" id="A0A1G9JX75"/>
<organism evidence="3 4">
    <name type="scientific">Aliiruegeria lutimaris</name>
    <dbReference type="NCBI Taxonomy" id="571298"/>
    <lineage>
        <taxon>Bacteria</taxon>
        <taxon>Pseudomonadati</taxon>
        <taxon>Pseudomonadota</taxon>
        <taxon>Alphaproteobacteria</taxon>
        <taxon>Rhodobacterales</taxon>
        <taxon>Roseobacteraceae</taxon>
        <taxon>Aliiruegeria</taxon>
    </lineage>
</organism>
<sequence>MKPLRSINDLKRDTRGTILVFWAMSLAVFLGIIALSFDLGRIGVTHTELQSFSDSVALAAAGELDGRADSITRATAAAANLISDFQTFGSGGRLLSGDSDYTLTFFEELPASDLSAMTAVTTDPEKAAYVRATTTMQTVDLSFAAAFSALSGNDGPDNDVRASAVAGFTMYACDITPMMFCVPGPEWSADEHVGHSVLLRAGGNGAAWGPGDFGFLDPENVKVDPNGPCGGLNNQQLDRCLLSAVGSITQCFVQRGVDMEPGQKTGIEDAALNVRFDMYSATMNHNKNDINYAPAPNVIDGIVTKSCKADPNVVSNQDDTPLSVPLPPDDCMPGCGRFGNGDWSVGRAEYETVNYAGADPTGLSANATRYEYYLKEIEINGGALSTNAILPNANAETGRPQCAPQATSDPDRRVIIAAGIDCAANQIQGAAENVPVQEFVKIFLIQPGKVSGTKKFDIYGEIVGSAGGTGGGVAGATFHDVVQLYR</sequence>
<reference evidence="3 4" key="1">
    <citation type="submission" date="2016-10" db="EMBL/GenBank/DDBJ databases">
        <authorList>
            <person name="de Groot N.N."/>
        </authorList>
    </citation>
    <scope>NUCLEOTIDE SEQUENCE [LARGE SCALE GENOMIC DNA]</scope>
    <source>
        <strain evidence="3 4">DSM 25294</strain>
    </source>
</reference>
<dbReference type="RefSeq" id="WP_093163507.1">
    <property type="nucleotide sequence ID" value="NZ_FNEK01000084.1"/>
</dbReference>
<evidence type="ECO:0000313" key="4">
    <source>
        <dbReference type="Proteomes" id="UP000199382"/>
    </source>
</evidence>
<name>A0A1G9JX75_9RHOB</name>
<dbReference type="EMBL" id="FNEK01000084">
    <property type="protein sequence ID" value="SDL42091.1"/>
    <property type="molecule type" value="Genomic_DNA"/>
</dbReference>
<dbReference type="STRING" id="571298.SAMN04488026_108422"/>
<protein>
    <submittedName>
        <fullName evidence="3">Putative Flp pilus-assembly TadE/G-like</fullName>
    </submittedName>
</protein>
<keyword evidence="1" id="KW-0472">Membrane</keyword>
<dbReference type="InterPro" id="IPR028087">
    <property type="entry name" value="Tad_N"/>
</dbReference>
<accession>A0A1G9JX75</accession>
<keyword evidence="1" id="KW-1133">Transmembrane helix</keyword>
<dbReference type="Proteomes" id="UP000199382">
    <property type="component" value="Unassembled WGS sequence"/>
</dbReference>
<feature type="transmembrane region" description="Helical" evidence="1">
    <location>
        <begin position="20"/>
        <end position="37"/>
    </location>
</feature>
<keyword evidence="1" id="KW-0812">Transmembrane</keyword>
<evidence type="ECO:0000259" key="2">
    <source>
        <dbReference type="Pfam" id="PF13400"/>
    </source>
</evidence>
<feature type="domain" description="Putative Flp pilus-assembly TadG-like N-terminal" evidence="2">
    <location>
        <begin position="16"/>
        <end position="62"/>
    </location>
</feature>
<proteinExistence type="predicted"/>
<dbReference type="Pfam" id="PF13400">
    <property type="entry name" value="Tad"/>
    <property type="match status" value="1"/>
</dbReference>
<evidence type="ECO:0000256" key="1">
    <source>
        <dbReference type="SAM" id="Phobius"/>
    </source>
</evidence>
<evidence type="ECO:0000313" key="3">
    <source>
        <dbReference type="EMBL" id="SDL42091.1"/>
    </source>
</evidence>
<keyword evidence="4" id="KW-1185">Reference proteome</keyword>
<dbReference type="OrthoDB" id="8014659at2"/>